<comment type="caution">
    <text evidence="1">The sequence shown here is derived from an EMBL/GenBank/DDBJ whole genome shotgun (WGS) entry which is preliminary data.</text>
</comment>
<keyword evidence="2" id="KW-1185">Reference proteome</keyword>
<reference evidence="1 2" key="1">
    <citation type="journal article" date="2020" name="Cell">
        <title>Large-Scale Comparative Analyses of Tick Genomes Elucidate Their Genetic Diversity and Vector Capacities.</title>
        <authorList>
            <consortium name="Tick Genome and Microbiome Consortium (TIGMIC)"/>
            <person name="Jia N."/>
            <person name="Wang J."/>
            <person name="Shi W."/>
            <person name="Du L."/>
            <person name="Sun Y."/>
            <person name="Zhan W."/>
            <person name="Jiang J.F."/>
            <person name="Wang Q."/>
            <person name="Zhang B."/>
            <person name="Ji P."/>
            <person name="Bell-Sakyi L."/>
            <person name="Cui X.M."/>
            <person name="Yuan T.T."/>
            <person name="Jiang B.G."/>
            <person name="Yang W.F."/>
            <person name="Lam T.T."/>
            <person name="Chang Q.C."/>
            <person name="Ding S.J."/>
            <person name="Wang X.J."/>
            <person name="Zhu J.G."/>
            <person name="Ruan X.D."/>
            <person name="Zhao L."/>
            <person name="Wei J.T."/>
            <person name="Ye R.Z."/>
            <person name="Que T.C."/>
            <person name="Du C.H."/>
            <person name="Zhou Y.H."/>
            <person name="Cheng J.X."/>
            <person name="Dai P.F."/>
            <person name="Guo W.B."/>
            <person name="Han X.H."/>
            <person name="Huang E.J."/>
            <person name="Li L.F."/>
            <person name="Wei W."/>
            <person name="Gao Y.C."/>
            <person name="Liu J.Z."/>
            <person name="Shao H.Z."/>
            <person name="Wang X."/>
            <person name="Wang C.C."/>
            <person name="Yang T.C."/>
            <person name="Huo Q.B."/>
            <person name="Li W."/>
            <person name="Chen H.Y."/>
            <person name="Chen S.E."/>
            <person name="Zhou L.G."/>
            <person name="Ni X.B."/>
            <person name="Tian J.H."/>
            <person name="Sheng Y."/>
            <person name="Liu T."/>
            <person name="Pan Y.S."/>
            <person name="Xia L.Y."/>
            <person name="Li J."/>
            <person name="Zhao F."/>
            <person name="Cao W.C."/>
        </authorList>
    </citation>
    <scope>NUCLEOTIDE SEQUENCE [LARGE SCALE GENOMIC DNA]</scope>
    <source>
        <strain evidence="1">Iper-2018</strain>
    </source>
</reference>
<sequence>MLGLVFTVVSRVVWTQSIRRHYLATAVELVFVLASCYLLINEFGRPKPGTLHFREPRMIIAEPVTLAHTLNWTVALYGPSTPYTDDLIRKAFHEHQDMVSSIPSLGVKLSANNESVCGHMPLKLGSDVFAACENATAIPDTDDKDNDTVSDVEVKVYRKKRDELQALRQFKGRIVCVRFGDDTDAKSPSLEYTMHFFVSSISNDFLKLNRPKNFFLTETNSRDAQLLDKLHGVQIRINRAHLELQNEQHTWNRPWNYTTYQRFMPLPEFPTESQYYRPGVVVAAIALFWLFFRHLTNLTRETSSGLKASVPSVPGSGP</sequence>
<gene>
    <name evidence="1" type="ORF">HPB47_002295</name>
</gene>
<proteinExistence type="predicted"/>
<name>A0AC60PLL7_IXOPE</name>
<dbReference type="Proteomes" id="UP000805193">
    <property type="component" value="Unassembled WGS sequence"/>
</dbReference>
<evidence type="ECO:0000313" key="2">
    <source>
        <dbReference type="Proteomes" id="UP000805193"/>
    </source>
</evidence>
<evidence type="ECO:0000313" key="1">
    <source>
        <dbReference type="EMBL" id="KAG0421839.1"/>
    </source>
</evidence>
<accession>A0AC60PLL7</accession>
<protein>
    <submittedName>
        <fullName evidence="1">Uncharacterized protein</fullName>
    </submittedName>
</protein>
<organism evidence="1 2">
    <name type="scientific">Ixodes persulcatus</name>
    <name type="common">Taiga tick</name>
    <dbReference type="NCBI Taxonomy" id="34615"/>
    <lineage>
        <taxon>Eukaryota</taxon>
        <taxon>Metazoa</taxon>
        <taxon>Ecdysozoa</taxon>
        <taxon>Arthropoda</taxon>
        <taxon>Chelicerata</taxon>
        <taxon>Arachnida</taxon>
        <taxon>Acari</taxon>
        <taxon>Parasitiformes</taxon>
        <taxon>Ixodida</taxon>
        <taxon>Ixodoidea</taxon>
        <taxon>Ixodidae</taxon>
        <taxon>Ixodinae</taxon>
        <taxon>Ixodes</taxon>
    </lineage>
</organism>
<dbReference type="EMBL" id="JABSTQ010010314">
    <property type="protein sequence ID" value="KAG0421839.1"/>
    <property type="molecule type" value="Genomic_DNA"/>
</dbReference>